<dbReference type="Pfam" id="PF00471">
    <property type="entry name" value="Ribosomal_L33"/>
    <property type="match status" value="1"/>
</dbReference>
<evidence type="ECO:0000256" key="3">
    <source>
        <dbReference type="ARBA" id="ARBA00023274"/>
    </source>
</evidence>
<reference evidence="6" key="1">
    <citation type="journal article" date="2020" name="J. ISSAAS">
        <title>Lactobacilli and other gastrointestinal microbiota of Peromyscus leucopus, reservoir host for agents of Lyme disease and other zoonoses in North America.</title>
        <authorList>
            <person name="Milovic A."/>
            <person name="Bassam K."/>
            <person name="Shao H."/>
            <person name="Chatzistamou I."/>
            <person name="Tufts D.M."/>
            <person name="Diuk-Wasser M."/>
            <person name="Barbour A.G."/>
        </authorList>
    </citation>
    <scope>NUCLEOTIDE SEQUENCE</scope>
    <source>
        <strain evidence="6">LL85</strain>
    </source>
</reference>
<organism evidence="6">
    <name type="scientific">uncultured Mycoplasmataceae bacterium</name>
    <dbReference type="NCBI Taxonomy" id="300027"/>
    <lineage>
        <taxon>Bacteria</taxon>
        <taxon>Bacillati</taxon>
        <taxon>Mycoplasmatota</taxon>
        <taxon>Mollicutes</taxon>
        <taxon>Mycoplasmataceae</taxon>
        <taxon>environmental samples</taxon>
    </lineage>
</organism>
<dbReference type="Gene3D" id="2.20.28.120">
    <property type="entry name" value="Ribosomal protein L33"/>
    <property type="match status" value="1"/>
</dbReference>
<dbReference type="NCBIfam" id="TIGR01023">
    <property type="entry name" value="rpmG_bact"/>
    <property type="match status" value="1"/>
</dbReference>
<protein>
    <recommendedName>
        <fullName evidence="4 5">Large ribosomal subunit protein bL33</fullName>
    </recommendedName>
</protein>
<dbReference type="EMBL" id="MN991199">
    <property type="protein sequence ID" value="QIQ09838.1"/>
    <property type="molecule type" value="Genomic_DNA"/>
</dbReference>
<dbReference type="InterPro" id="IPR038584">
    <property type="entry name" value="Ribosomal_bL33_sf"/>
</dbReference>
<evidence type="ECO:0000256" key="4">
    <source>
        <dbReference type="ARBA" id="ARBA00035176"/>
    </source>
</evidence>
<sequence>MSKNMKVKAILVCEECNSRNYHILVNKDSAKRLELRKYCPKCKKTTLHKESR</sequence>
<evidence type="ECO:0000256" key="5">
    <source>
        <dbReference type="HAMAP-Rule" id="MF_00294"/>
    </source>
</evidence>
<dbReference type="InterPro" id="IPR001705">
    <property type="entry name" value="Ribosomal_bL33"/>
</dbReference>
<evidence type="ECO:0000256" key="1">
    <source>
        <dbReference type="ARBA" id="ARBA00007596"/>
    </source>
</evidence>
<dbReference type="NCBIfam" id="NF001764">
    <property type="entry name" value="PRK00504.1"/>
    <property type="match status" value="1"/>
</dbReference>
<dbReference type="HAMAP" id="MF_00294">
    <property type="entry name" value="Ribosomal_bL33"/>
    <property type="match status" value="1"/>
</dbReference>
<dbReference type="SUPFAM" id="SSF57829">
    <property type="entry name" value="Zn-binding ribosomal proteins"/>
    <property type="match status" value="1"/>
</dbReference>
<evidence type="ECO:0000256" key="2">
    <source>
        <dbReference type="ARBA" id="ARBA00022980"/>
    </source>
</evidence>
<dbReference type="AlphaFoldDB" id="A0A6G9HHD9"/>
<proteinExistence type="inferred from homology"/>
<dbReference type="GO" id="GO:1990904">
    <property type="term" value="C:ribonucleoprotein complex"/>
    <property type="evidence" value="ECO:0007669"/>
    <property type="project" value="UniProtKB-KW"/>
</dbReference>
<dbReference type="GO" id="GO:0005840">
    <property type="term" value="C:ribosome"/>
    <property type="evidence" value="ECO:0007669"/>
    <property type="project" value="UniProtKB-KW"/>
</dbReference>
<comment type="similarity">
    <text evidence="1 5">Belongs to the bacterial ribosomal protein bL33 family.</text>
</comment>
<keyword evidence="3 5" id="KW-0687">Ribonucleoprotein</keyword>
<dbReference type="GO" id="GO:0006412">
    <property type="term" value="P:translation"/>
    <property type="evidence" value="ECO:0007669"/>
    <property type="project" value="UniProtKB-UniRule"/>
</dbReference>
<name>A0A6G9HHD9_9MOLU</name>
<dbReference type="GO" id="GO:0005737">
    <property type="term" value="C:cytoplasm"/>
    <property type="evidence" value="ECO:0007669"/>
    <property type="project" value="UniProtKB-ARBA"/>
</dbReference>
<gene>
    <name evidence="5 6" type="primary">rpmG</name>
    <name evidence="6" type="ORF">PlMoll_0010</name>
</gene>
<accession>A0A6G9HHD9</accession>
<dbReference type="InterPro" id="IPR011332">
    <property type="entry name" value="Ribosomal_zn-bd"/>
</dbReference>
<dbReference type="GO" id="GO:0003735">
    <property type="term" value="F:structural constituent of ribosome"/>
    <property type="evidence" value="ECO:0007669"/>
    <property type="project" value="InterPro"/>
</dbReference>
<evidence type="ECO:0000313" key="6">
    <source>
        <dbReference type="EMBL" id="QIQ09838.1"/>
    </source>
</evidence>
<keyword evidence="2 5" id="KW-0689">Ribosomal protein</keyword>